<comment type="caution">
    <text evidence="1">The sequence shown here is derived from an EMBL/GenBank/DDBJ whole genome shotgun (WGS) entry which is preliminary data.</text>
</comment>
<gene>
    <name evidence="1" type="ORF">ONE63_000068</name>
</gene>
<accession>A0AAV7XYC9</accession>
<dbReference type="Proteomes" id="UP001075354">
    <property type="component" value="Chromosome 1"/>
</dbReference>
<organism evidence="1 2">
    <name type="scientific">Megalurothrips usitatus</name>
    <name type="common">bean blossom thrips</name>
    <dbReference type="NCBI Taxonomy" id="439358"/>
    <lineage>
        <taxon>Eukaryota</taxon>
        <taxon>Metazoa</taxon>
        <taxon>Ecdysozoa</taxon>
        <taxon>Arthropoda</taxon>
        <taxon>Hexapoda</taxon>
        <taxon>Insecta</taxon>
        <taxon>Pterygota</taxon>
        <taxon>Neoptera</taxon>
        <taxon>Paraneoptera</taxon>
        <taxon>Thysanoptera</taxon>
        <taxon>Terebrantia</taxon>
        <taxon>Thripoidea</taxon>
        <taxon>Thripidae</taxon>
        <taxon>Megalurothrips</taxon>
    </lineage>
</organism>
<protein>
    <submittedName>
        <fullName evidence="1">Uncharacterized protein</fullName>
    </submittedName>
</protein>
<keyword evidence="2" id="KW-1185">Reference proteome</keyword>
<evidence type="ECO:0000313" key="2">
    <source>
        <dbReference type="Proteomes" id="UP001075354"/>
    </source>
</evidence>
<name>A0AAV7XYC9_9NEOP</name>
<dbReference type="EMBL" id="JAPTSV010000001">
    <property type="protein sequence ID" value="KAJ1531387.1"/>
    <property type="molecule type" value="Genomic_DNA"/>
</dbReference>
<proteinExistence type="predicted"/>
<sequence>MESLNSAPYGAKQPSDRVVRVAFPSACTDCSTWAQTRATLTEVDRWSEGEWQRGAALFEPHCTEWRPPPPGQPLQLYICPYARSAEPAAWQISVEGFVHRRAAHVGVRLETRVVALADDALAGLRPLLRCRLDAASSSQSLSALTHHGLSVYPWRMWDTLAFVPSG</sequence>
<reference evidence="1" key="1">
    <citation type="submission" date="2022-12" db="EMBL/GenBank/DDBJ databases">
        <title>Chromosome-level genome assembly of the bean flower thrips Megalurothrips usitatus.</title>
        <authorList>
            <person name="Ma L."/>
            <person name="Liu Q."/>
            <person name="Li H."/>
            <person name="Cai W."/>
        </authorList>
    </citation>
    <scope>NUCLEOTIDE SEQUENCE</scope>
    <source>
        <strain evidence="1">Cailab_2022a</strain>
    </source>
</reference>
<evidence type="ECO:0000313" key="1">
    <source>
        <dbReference type="EMBL" id="KAJ1531387.1"/>
    </source>
</evidence>
<dbReference type="AlphaFoldDB" id="A0AAV7XYC9"/>